<dbReference type="NCBIfam" id="NF038353">
    <property type="entry name" value="FxLYD_dom"/>
    <property type="match status" value="1"/>
</dbReference>
<reference evidence="2 3" key="1">
    <citation type="journal article" date="2014" name="Mol. Ecol.">
        <title>Evolution of Synechococcus.</title>
        <authorList>
            <person name="Dvorak P."/>
            <person name="Casamatta D."/>
            <person name="Hasler P."/>
            <person name="Poulickova A."/>
            <person name="Ondrej V."/>
            <person name="Sanges R."/>
        </authorList>
    </citation>
    <scope>NUCLEOTIDE SEQUENCE [LARGE SCALE GENOMIC DNA]</scope>
    <source>
        <strain evidence="2 3">CAUP A 1101</strain>
    </source>
</reference>
<dbReference type="AlphaFoldDB" id="A0A098TM64"/>
<dbReference type="InterPro" id="IPR047676">
    <property type="entry name" value="FxLYD_dom"/>
</dbReference>
<comment type="caution">
    <text evidence="2">The sequence shown here is derived from an EMBL/GenBank/DDBJ whole genome shotgun (WGS) entry which is preliminary data.</text>
</comment>
<dbReference type="EMBL" id="JJML01000009">
    <property type="protein sequence ID" value="KGF73356.1"/>
    <property type="molecule type" value="Genomic_DNA"/>
</dbReference>
<proteinExistence type="predicted"/>
<dbReference type="RefSeq" id="WP_036531663.1">
    <property type="nucleotide sequence ID" value="NZ_JJML01000009.1"/>
</dbReference>
<feature type="chain" id="PRO_5001949320" description="Secreted protein" evidence="1">
    <location>
        <begin position="22"/>
        <end position="162"/>
    </location>
</feature>
<accession>A0A098TM64</accession>
<evidence type="ECO:0000313" key="3">
    <source>
        <dbReference type="Proteomes" id="UP000030170"/>
    </source>
</evidence>
<feature type="signal peptide" evidence="1">
    <location>
        <begin position="1"/>
        <end position="21"/>
    </location>
</feature>
<sequence length="162" mass="17238">MVKFKFAAVILWLTMALPALSQPAPADLNCYVQATQDGRVINLGQLCSNLQGSPIQLPNRNGSEVTATPVSDPAHKTSLSASINSYDGDSLVGTVTNNSDRTALFVVVHYEILDEQGSVISTGTIDTGAEDVGPGESVTFNGVGLKHGYTIRPTFVQWTWAN</sequence>
<keyword evidence="1" id="KW-0732">Signal</keyword>
<evidence type="ECO:0008006" key="4">
    <source>
        <dbReference type="Google" id="ProtNLM"/>
    </source>
</evidence>
<protein>
    <recommendedName>
        <fullName evidence="4">Secreted protein</fullName>
    </recommendedName>
</protein>
<dbReference type="Proteomes" id="UP000030170">
    <property type="component" value="Unassembled WGS sequence"/>
</dbReference>
<gene>
    <name evidence="2" type="ORF">DO97_21420</name>
</gene>
<evidence type="ECO:0000313" key="2">
    <source>
        <dbReference type="EMBL" id="KGF73356.1"/>
    </source>
</evidence>
<keyword evidence="3" id="KW-1185">Reference proteome</keyword>
<name>A0A098TM64_9CYAN</name>
<organism evidence="2 3">
    <name type="scientific">Neosynechococcus sphagnicola sy1</name>
    <dbReference type="NCBI Taxonomy" id="1497020"/>
    <lineage>
        <taxon>Bacteria</taxon>
        <taxon>Bacillati</taxon>
        <taxon>Cyanobacteriota</taxon>
        <taxon>Cyanophyceae</taxon>
        <taxon>Neosynechococcales</taxon>
        <taxon>Neosynechococcaceae</taxon>
        <taxon>Neosynechococcus</taxon>
    </lineage>
</organism>
<evidence type="ECO:0000256" key="1">
    <source>
        <dbReference type="SAM" id="SignalP"/>
    </source>
</evidence>